<dbReference type="GO" id="GO:0003863">
    <property type="term" value="F:branched-chain 2-oxo acid dehydrogenase activity"/>
    <property type="evidence" value="ECO:0007669"/>
    <property type="project" value="UniProtKB-EC"/>
</dbReference>
<feature type="region of interest" description="Disordered" evidence="5">
    <location>
        <begin position="322"/>
        <end position="362"/>
    </location>
</feature>
<dbReference type="AlphaFoldDB" id="A0A499UJB3"/>
<dbReference type="Gene3D" id="3.40.50.970">
    <property type="match status" value="1"/>
</dbReference>
<feature type="compositionally biased region" description="Pro residues" evidence="5">
    <location>
        <begin position="343"/>
        <end position="352"/>
    </location>
</feature>
<proteinExistence type="inferred from homology"/>
<evidence type="ECO:0000256" key="4">
    <source>
        <dbReference type="RuleBase" id="RU365014"/>
    </source>
</evidence>
<evidence type="ECO:0000259" key="6">
    <source>
        <dbReference type="Pfam" id="PF00676"/>
    </source>
</evidence>
<organism evidence="7 8">
    <name type="scientific">Streptomyces antimycoticus</name>
    <dbReference type="NCBI Taxonomy" id="68175"/>
    <lineage>
        <taxon>Bacteria</taxon>
        <taxon>Bacillati</taxon>
        <taxon>Actinomycetota</taxon>
        <taxon>Actinomycetes</taxon>
        <taxon>Kitasatosporales</taxon>
        <taxon>Streptomycetaceae</taxon>
        <taxon>Streptomyces</taxon>
        <taxon>Streptomyces violaceusniger group</taxon>
    </lineage>
</organism>
<protein>
    <recommendedName>
        <fullName evidence="4">2-oxoisovalerate dehydrogenase subunit alpha</fullName>
        <ecNumber evidence="4">1.2.4.4</ecNumber>
    </recommendedName>
    <alternativeName>
        <fullName evidence="4">Branched-chain alpha-keto acid dehydrogenase E1 component alpha chain</fullName>
    </alternativeName>
</protein>
<dbReference type="InterPro" id="IPR001017">
    <property type="entry name" value="DH_E1"/>
</dbReference>
<comment type="catalytic activity">
    <reaction evidence="4">
        <text>N(6)-[(R)-lipoyl]-L-lysyl-[protein] + 3-methyl-2-oxobutanoate + H(+) = N(6)-[(R)-S(8)-2-methylpropanoyldihydrolipoyl]-L-lysyl-[protein] + CO2</text>
        <dbReference type="Rhea" id="RHEA:13457"/>
        <dbReference type="Rhea" id="RHEA-COMP:10474"/>
        <dbReference type="Rhea" id="RHEA-COMP:10497"/>
        <dbReference type="ChEBI" id="CHEBI:11851"/>
        <dbReference type="ChEBI" id="CHEBI:15378"/>
        <dbReference type="ChEBI" id="CHEBI:16526"/>
        <dbReference type="ChEBI" id="CHEBI:83099"/>
        <dbReference type="ChEBI" id="CHEBI:83142"/>
        <dbReference type="EC" id="1.2.4.4"/>
    </reaction>
</comment>
<dbReference type="CDD" id="cd02000">
    <property type="entry name" value="TPP_E1_PDC_ADC_BCADC"/>
    <property type="match status" value="1"/>
</dbReference>
<dbReference type="PANTHER" id="PTHR43380:SF1">
    <property type="entry name" value="2-OXOISOVALERATE DEHYDROGENASE SUBUNIT ALPHA, MITOCHONDRIAL"/>
    <property type="match status" value="1"/>
</dbReference>
<dbReference type="EMBL" id="AP019620">
    <property type="protein sequence ID" value="BBJ37311.1"/>
    <property type="molecule type" value="Genomic_DNA"/>
</dbReference>
<dbReference type="SUPFAM" id="SSF52518">
    <property type="entry name" value="Thiamin diphosphate-binding fold (THDP-binding)"/>
    <property type="match status" value="1"/>
</dbReference>
<dbReference type="InterPro" id="IPR050771">
    <property type="entry name" value="Alpha-ketoacid_DH_E1_comp"/>
</dbReference>
<name>A0A499UJB3_9ACTN</name>
<evidence type="ECO:0000256" key="3">
    <source>
        <dbReference type="ARBA" id="ARBA00023052"/>
    </source>
</evidence>
<dbReference type="InterPro" id="IPR029061">
    <property type="entry name" value="THDP-binding"/>
</dbReference>
<dbReference type="PANTHER" id="PTHR43380">
    <property type="entry name" value="2-OXOISOVALERATE DEHYDROGENASE SUBUNIT ALPHA, MITOCHONDRIAL"/>
    <property type="match status" value="1"/>
</dbReference>
<comment type="function">
    <text evidence="4">The branched-chain alpha-keto dehydrogenase complex catalyzes the overall conversion of alpha-keto acids to acyl-CoA and CO(2). It contains multiple copies of three enzymatic components: branched-chain alpha-keto acid decarboxylase (E1), lipoamide acyltransferase (E2) and lipoamide dehydrogenase (E3).</text>
</comment>
<dbReference type="GO" id="GO:0000287">
    <property type="term" value="F:magnesium ion binding"/>
    <property type="evidence" value="ECO:0007669"/>
    <property type="project" value="UniProtKB-ARBA"/>
</dbReference>
<evidence type="ECO:0000256" key="5">
    <source>
        <dbReference type="SAM" id="MobiDB-lite"/>
    </source>
</evidence>
<comment type="similarity">
    <text evidence="4">Belongs to the BCKDHA family.</text>
</comment>
<evidence type="ECO:0000313" key="7">
    <source>
        <dbReference type="EMBL" id="BBJ37311.1"/>
    </source>
</evidence>
<keyword evidence="2 4" id="KW-0560">Oxidoreductase</keyword>
<reference evidence="7 8" key="1">
    <citation type="journal article" date="2020" name="Int. J. Syst. Evol. Microbiol.">
        <title>Reclassification of Streptomyces castelarensis and Streptomyces sporoclivatus as later heterotypic synonyms of Streptomyces antimycoticus.</title>
        <authorList>
            <person name="Komaki H."/>
            <person name="Tamura T."/>
        </authorList>
    </citation>
    <scope>NUCLEOTIDE SEQUENCE [LARGE SCALE GENOMIC DNA]</scope>
    <source>
        <strain evidence="7 8">NBRC 100767</strain>
    </source>
</reference>
<comment type="cofactor">
    <cofactor evidence="1 4">
        <name>thiamine diphosphate</name>
        <dbReference type="ChEBI" id="CHEBI:58937"/>
    </cofactor>
</comment>
<accession>A0A499UJB3</accession>
<dbReference type="EC" id="1.2.4.4" evidence="4"/>
<evidence type="ECO:0000313" key="8">
    <source>
        <dbReference type="Proteomes" id="UP000463951"/>
    </source>
</evidence>
<feature type="domain" description="Dehydrogenase E1 component" evidence="6">
    <location>
        <begin position="44"/>
        <end position="316"/>
    </location>
</feature>
<sequence length="362" mass="38989">MTVDIHRTGVPAPGPDPLCVLDEDGAPAHEAALPPPQLCTDLYQRMLKGRHFNTCATALARQGRIAVYPSSTGQEACQVGAVRALDDGDWLFPTYRDTVALLNRGIDPAQALALMRGDQHCGYDPYTHRTAPQCTPLATHALHAVGLAQAVTLTGDSAVALALLGDGATSEGDFHEALNFAAVFRAPVVFLVQNNQYAISVPLTRQCVAESLADKAVGYGIVGRRVDGNDVFAVHAVVGEMVERARAGGGPALIEAVTYRLEPHTSADDASRYRPDAEVQPWRARDPLVRTRAYLRRTGLLDDALESDFEAAARQLTHKLKEDTEQDLTPSDSHELARYVYAEPPPHLPGRPEPLSAGRGGR</sequence>
<keyword evidence="7" id="KW-0670">Pyruvate</keyword>
<dbReference type="GO" id="GO:0009083">
    <property type="term" value="P:branched-chain amino acid catabolic process"/>
    <property type="evidence" value="ECO:0007669"/>
    <property type="project" value="TreeGrafter"/>
</dbReference>
<evidence type="ECO:0000256" key="2">
    <source>
        <dbReference type="ARBA" id="ARBA00023002"/>
    </source>
</evidence>
<keyword evidence="3 4" id="KW-0786">Thiamine pyrophosphate</keyword>
<gene>
    <name evidence="7" type="primary">pdhA_1</name>
    <name evidence="7" type="ORF">SSPO_000290</name>
</gene>
<dbReference type="Proteomes" id="UP000463951">
    <property type="component" value="Chromosome"/>
</dbReference>
<dbReference type="Pfam" id="PF00676">
    <property type="entry name" value="E1_dh"/>
    <property type="match status" value="1"/>
</dbReference>
<evidence type="ECO:0000256" key="1">
    <source>
        <dbReference type="ARBA" id="ARBA00001964"/>
    </source>
</evidence>